<evidence type="ECO:0000256" key="5">
    <source>
        <dbReference type="ARBA" id="ARBA00022827"/>
    </source>
</evidence>
<dbReference type="Gene3D" id="3.20.20.220">
    <property type="match status" value="1"/>
</dbReference>
<proteinExistence type="inferred from homology"/>
<accession>X1IUB6</accession>
<name>X1IUB6_9ZZZZ</name>
<evidence type="ECO:0000313" key="7">
    <source>
        <dbReference type="EMBL" id="GAH69709.1"/>
    </source>
</evidence>
<dbReference type="GO" id="GO:0071949">
    <property type="term" value="F:FAD binding"/>
    <property type="evidence" value="ECO:0007669"/>
    <property type="project" value="TreeGrafter"/>
</dbReference>
<dbReference type="GO" id="GO:0004489">
    <property type="term" value="F:methylenetetrahydrofolate reductase [NAD(P)H] activity"/>
    <property type="evidence" value="ECO:0007669"/>
    <property type="project" value="InterPro"/>
</dbReference>
<reference evidence="7" key="1">
    <citation type="journal article" date="2014" name="Front. Microbiol.">
        <title>High frequency of phylogenetically diverse reductive dehalogenase-homologous genes in deep subseafloor sedimentary metagenomes.</title>
        <authorList>
            <person name="Kawai M."/>
            <person name="Futagami T."/>
            <person name="Toyoda A."/>
            <person name="Takaki Y."/>
            <person name="Nishi S."/>
            <person name="Hori S."/>
            <person name="Arai W."/>
            <person name="Tsubouchi T."/>
            <person name="Morono Y."/>
            <person name="Uchiyama I."/>
            <person name="Ito T."/>
            <person name="Fujiyama A."/>
            <person name="Inagaki F."/>
            <person name="Takami H."/>
        </authorList>
    </citation>
    <scope>NUCLEOTIDE SEQUENCE</scope>
    <source>
        <strain evidence="7">Expedition CK06-06</strain>
    </source>
</reference>
<evidence type="ECO:0000256" key="4">
    <source>
        <dbReference type="ARBA" id="ARBA00022630"/>
    </source>
</evidence>
<comment type="caution">
    <text evidence="7">The sequence shown here is derived from an EMBL/GenBank/DDBJ whole genome shotgun (WGS) entry which is preliminary data.</text>
</comment>
<organism evidence="7">
    <name type="scientific">marine sediment metagenome</name>
    <dbReference type="NCBI Taxonomy" id="412755"/>
    <lineage>
        <taxon>unclassified sequences</taxon>
        <taxon>metagenomes</taxon>
        <taxon>ecological metagenomes</taxon>
    </lineage>
</organism>
<keyword evidence="4" id="KW-0285">Flavoprotein</keyword>
<evidence type="ECO:0000256" key="6">
    <source>
        <dbReference type="ARBA" id="ARBA00023002"/>
    </source>
</evidence>
<evidence type="ECO:0000256" key="2">
    <source>
        <dbReference type="ARBA" id="ARBA00004777"/>
    </source>
</evidence>
<keyword evidence="5" id="KW-0274">FAD</keyword>
<dbReference type="GO" id="GO:0009086">
    <property type="term" value="P:methionine biosynthetic process"/>
    <property type="evidence" value="ECO:0007669"/>
    <property type="project" value="TreeGrafter"/>
</dbReference>
<dbReference type="SUPFAM" id="SSF51730">
    <property type="entry name" value="FAD-linked oxidoreductase"/>
    <property type="match status" value="1"/>
</dbReference>
<evidence type="ECO:0000256" key="1">
    <source>
        <dbReference type="ARBA" id="ARBA00001974"/>
    </source>
</evidence>
<evidence type="ECO:0000256" key="3">
    <source>
        <dbReference type="ARBA" id="ARBA00006743"/>
    </source>
</evidence>
<dbReference type="AlphaFoldDB" id="X1IUB6"/>
<keyword evidence="6" id="KW-0560">Oxidoreductase</keyword>
<dbReference type="GO" id="GO:0035999">
    <property type="term" value="P:tetrahydrofolate interconversion"/>
    <property type="evidence" value="ECO:0007669"/>
    <property type="project" value="UniProtKB-UniPathway"/>
</dbReference>
<dbReference type="InterPro" id="IPR003171">
    <property type="entry name" value="Mehydrof_redctse-like"/>
</dbReference>
<sequence length="144" mass="15881">PPKFCCGAVVSPCSDPIEPQIIKMENKIQAGAEFFQTQLVFEVDKFAEFMNKVKNYKVPVMAGITILKSVGMAKFMNANVSGVFVPDNLIEELKKDKEKTKSGQTGIEIAARLIKELKGLCQGIHIMSLGWDRHIPSVLEKAGL</sequence>
<comment type="pathway">
    <text evidence="2">One-carbon metabolism; tetrahydrofolate interconversion.</text>
</comment>
<dbReference type="PANTHER" id="PTHR45754:SF3">
    <property type="entry name" value="METHYLENETETRAHYDROFOLATE REDUCTASE (NADPH)"/>
    <property type="match status" value="1"/>
</dbReference>
<dbReference type="PANTHER" id="PTHR45754">
    <property type="entry name" value="METHYLENETETRAHYDROFOLATE REDUCTASE"/>
    <property type="match status" value="1"/>
</dbReference>
<gene>
    <name evidence="7" type="ORF">S03H2_54813</name>
</gene>
<dbReference type="InterPro" id="IPR029041">
    <property type="entry name" value="FAD-linked_oxidoreductase-like"/>
</dbReference>
<dbReference type="UniPathway" id="UPA00193"/>
<protein>
    <submittedName>
        <fullName evidence="7">Uncharacterized protein</fullName>
    </submittedName>
</protein>
<comment type="cofactor">
    <cofactor evidence="1">
        <name>FAD</name>
        <dbReference type="ChEBI" id="CHEBI:57692"/>
    </cofactor>
</comment>
<dbReference type="GO" id="GO:0005829">
    <property type="term" value="C:cytosol"/>
    <property type="evidence" value="ECO:0007669"/>
    <property type="project" value="TreeGrafter"/>
</dbReference>
<comment type="similarity">
    <text evidence="3">Belongs to the methylenetetrahydrofolate reductase family.</text>
</comment>
<feature type="non-terminal residue" evidence="7">
    <location>
        <position position="1"/>
    </location>
</feature>
<dbReference type="EMBL" id="BARU01034972">
    <property type="protein sequence ID" value="GAH69709.1"/>
    <property type="molecule type" value="Genomic_DNA"/>
</dbReference>
<dbReference type="Pfam" id="PF02219">
    <property type="entry name" value="MTHFR"/>
    <property type="match status" value="1"/>
</dbReference>